<dbReference type="Pfam" id="PF14223">
    <property type="entry name" value="Retrotran_gag_2"/>
    <property type="match status" value="1"/>
</dbReference>
<evidence type="ECO:0000313" key="4">
    <source>
        <dbReference type="Proteomes" id="UP001187192"/>
    </source>
</evidence>
<dbReference type="EMBL" id="BTGU01000288">
    <property type="protein sequence ID" value="GMN66105.1"/>
    <property type="molecule type" value="Genomic_DNA"/>
</dbReference>
<accession>A0AA88J660</accession>
<keyword evidence="4" id="KW-1185">Reference proteome</keyword>
<dbReference type="AlphaFoldDB" id="A0AA88J660"/>
<evidence type="ECO:0000313" key="3">
    <source>
        <dbReference type="EMBL" id="GMN66123.1"/>
    </source>
</evidence>
<sequence length="419" mass="46883">MAKAVLVPNAIVLEVLNKHNYVDWSEIVQSYLEANGLWDVVKPSNPDDRGRDRDRDETWRKKNAAALHAIKISCGPDTLSVIRGIRSAKAAWDKLEAKFKPQLPIIVKSLYRTGRDHEKNTNNGHDKQYEPAFFDALRKKDWKTVQELYTDNPNLLKASLPLGNIPALHQLMVEAQFTNNMEDMVVEILRTAPMDALEMRNFFSATSLAAASVVGIIRFAECIVERRSDLLSIPNAFLHIPLVAALAFGQNHMARYLYYVTPLEVLLSDHGKHGATLITKSIELRNFDIAIHLLRRHPELTFAKDIYGKSPVYAVACSPSLFRSGHGLRFWQLWKYNQATLTAHGDGARENCDGASRTNEPFPHDLTASLQTLRSGIISRRQAAVGARQDGSDNGFSRVAGGARVNRDGDLRSTGGHRR</sequence>
<reference evidence="3" key="1">
    <citation type="submission" date="2023-07" db="EMBL/GenBank/DDBJ databases">
        <title>draft genome sequence of fig (Ficus carica).</title>
        <authorList>
            <person name="Takahashi T."/>
            <person name="Nishimura K."/>
        </authorList>
    </citation>
    <scope>NUCLEOTIDE SEQUENCE</scope>
</reference>
<dbReference type="EMBL" id="BTGU01000289">
    <property type="protein sequence ID" value="GMN66123.1"/>
    <property type="molecule type" value="Genomic_DNA"/>
</dbReference>
<dbReference type="Proteomes" id="UP001187192">
    <property type="component" value="Unassembled WGS sequence"/>
</dbReference>
<protein>
    <recommendedName>
        <fullName evidence="5">DUF4219 domain-containing protein</fullName>
    </recommendedName>
</protein>
<comment type="caution">
    <text evidence="3">The sequence shown here is derived from an EMBL/GenBank/DDBJ whole genome shotgun (WGS) entry which is preliminary data.</text>
</comment>
<dbReference type="Gene3D" id="1.25.40.20">
    <property type="entry name" value="Ankyrin repeat-containing domain"/>
    <property type="match status" value="1"/>
</dbReference>
<evidence type="ECO:0008006" key="5">
    <source>
        <dbReference type="Google" id="ProtNLM"/>
    </source>
</evidence>
<evidence type="ECO:0000313" key="2">
    <source>
        <dbReference type="EMBL" id="GMN66105.1"/>
    </source>
</evidence>
<gene>
    <name evidence="2" type="ORF">TIFTF001_035176</name>
    <name evidence="3" type="ORF">TIFTF001_035186</name>
</gene>
<dbReference type="InterPro" id="IPR036770">
    <property type="entry name" value="Ankyrin_rpt-contain_sf"/>
</dbReference>
<name>A0AA88J660_FICCA</name>
<feature type="region of interest" description="Disordered" evidence="1">
    <location>
        <begin position="384"/>
        <end position="419"/>
    </location>
</feature>
<proteinExistence type="predicted"/>
<dbReference type="SUPFAM" id="SSF48403">
    <property type="entry name" value="Ankyrin repeat"/>
    <property type="match status" value="1"/>
</dbReference>
<organism evidence="3 4">
    <name type="scientific">Ficus carica</name>
    <name type="common">Common fig</name>
    <dbReference type="NCBI Taxonomy" id="3494"/>
    <lineage>
        <taxon>Eukaryota</taxon>
        <taxon>Viridiplantae</taxon>
        <taxon>Streptophyta</taxon>
        <taxon>Embryophyta</taxon>
        <taxon>Tracheophyta</taxon>
        <taxon>Spermatophyta</taxon>
        <taxon>Magnoliopsida</taxon>
        <taxon>eudicotyledons</taxon>
        <taxon>Gunneridae</taxon>
        <taxon>Pentapetalae</taxon>
        <taxon>rosids</taxon>
        <taxon>fabids</taxon>
        <taxon>Rosales</taxon>
        <taxon>Moraceae</taxon>
        <taxon>Ficeae</taxon>
        <taxon>Ficus</taxon>
    </lineage>
</organism>
<evidence type="ECO:0000256" key="1">
    <source>
        <dbReference type="SAM" id="MobiDB-lite"/>
    </source>
</evidence>